<evidence type="ECO:0000313" key="3">
    <source>
        <dbReference type="Proteomes" id="UP000608154"/>
    </source>
</evidence>
<evidence type="ECO:0000256" key="1">
    <source>
        <dbReference type="SAM" id="SignalP"/>
    </source>
</evidence>
<organism evidence="2 3">
    <name type="scientific">Novosphingobium endophyticum</name>
    <dbReference type="NCBI Taxonomy" id="1955250"/>
    <lineage>
        <taxon>Bacteria</taxon>
        <taxon>Pseudomonadati</taxon>
        <taxon>Pseudomonadota</taxon>
        <taxon>Alphaproteobacteria</taxon>
        <taxon>Sphingomonadales</taxon>
        <taxon>Sphingomonadaceae</taxon>
        <taxon>Novosphingobium</taxon>
    </lineage>
</organism>
<feature type="chain" id="PRO_5037940153" description="DUF11 domain-containing protein" evidence="1">
    <location>
        <begin position="21"/>
        <end position="149"/>
    </location>
</feature>
<dbReference type="RefSeq" id="WP_229736262.1">
    <property type="nucleotide sequence ID" value="NZ_BMHK01000009.1"/>
</dbReference>
<protein>
    <recommendedName>
        <fullName evidence="4">DUF11 domain-containing protein</fullName>
    </recommendedName>
</protein>
<evidence type="ECO:0008006" key="4">
    <source>
        <dbReference type="Google" id="ProtNLM"/>
    </source>
</evidence>
<reference evidence="2" key="2">
    <citation type="submission" date="2020-09" db="EMBL/GenBank/DDBJ databases">
        <authorList>
            <person name="Sun Q."/>
            <person name="Zhou Y."/>
        </authorList>
    </citation>
    <scope>NUCLEOTIDE SEQUENCE</scope>
    <source>
        <strain evidence="2">CGMCC 1.15095</strain>
    </source>
</reference>
<accession>A0A916X5B0</accession>
<name>A0A916X5B0_9SPHN</name>
<proteinExistence type="predicted"/>
<keyword evidence="3" id="KW-1185">Reference proteome</keyword>
<sequence>MSCRIVVAISLALAAPPLLAERAQARPAVATDSAVFVERVMPDSSSRLEPAVRLSRGDKVVTVVTWYRMGGDGGFVITNPLPAGLAYEDSASDRQDVSVDGGRTWGHLGTLRIGNRLAAPEDVTHVRWRIPPGTAARGRGEIAYSGTVR</sequence>
<keyword evidence="1" id="KW-0732">Signal</keyword>
<comment type="caution">
    <text evidence="2">The sequence shown here is derived from an EMBL/GenBank/DDBJ whole genome shotgun (WGS) entry which is preliminary data.</text>
</comment>
<feature type="signal peptide" evidence="1">
    <location>
        <begin position="1"/>
        <end position="20"/>
    </location>
</feature>
<dbReference type="Proteomes" id="UP000608154">
    <property type="component" value="Unassembled WGS sequence"/>
</dbReference>
<evidence type="ECO:0000313" key="2">
    <source>
        <dbReference type="EMBL" id="GGB99423.1"/>
    </source>
</evidence>
<dbReference type="EMBL" id="BMHK01000009">
    <property type="protein sequence ID" value="GGB99423.1"/>
    <property type="molecule type" value="Genomic_DNA"/>
</dbReference>
<reference evidence="2" key="1">
    <citation type="journal article" date="2014" name="Int. J. Syst. Evol. Microbiol.">
        <title>Complete genome sequence of Corynebacterium casei LMG S-19264T (=DSM 44701T), isolated from a smear-ripened cheese.</title>
        <authorList>
            <consortium name="US DOE Joint Genome Institute (JGI-PGF)"/>
            <person name="Walter F."/>
            <person name="Albersmeier A."/>
            <person name="Kalinowski J."/>
            <person name="Ruckert C."/>
        </authorList>
    </citation>
    <scope>NUCLEOTIDE SEQUENCE</scope>
    <source>
        <strain evidence="2">CGMCC 1.15095</strain>
    </source>
</reference>
<dbReference type="AlphaFoldDB" id="A0A916X5B0"/>
<gene>
    <name evidence="2" type="ORF">GCM10011494_17360</name>
</gene>